<dbReference type="AlphaFoldDB" id="A0A7G8TFQ5"/>
<dbReference type="RefSeq" id="WP_187037929.1">
    <property type="nucleotide sequence ID" value="NZ_CP060286.1"/>
</dbReference>
<dbReference type="KEGG" id="cfem:HCR03_09685"/>
<evidence type="ECO:0000313" key="3">
    <source>
        <dbReference type="Proteomes" id="UP000515909"/>
    </source>
</evidence>
<gene>
    <name evidence="2" type="ORF">HCR03_09685</name>
</gene>
<feature type="chain" id="PRO_5028806899" evidence="1">
    <location>
        <begin position="25"/>
        <end position="498"/>
    </location>
</feature>
<evidence type="ECO:0000313" key="2">
    <source>
        <dbReference type="EMBL" id="QNK42446.1"/>
    </source>
</evidence>
<protein>
    <submittedName>
        <fullName evidence="2">Uncharacterized protein</fullName>
    </submittedName>
</protein>
<name>A0A7G8TFQ5_9FIRM</name>
<keyword evidence="1" id="KW-0732">Signal</keyword>
<organism evidence="2 3">
    <name type="scientific">Caproicibacter fermentans</name>
    <dbReference type="NCBI Taxonomy" id="2576756"/>
    <lineage>
        <taxon>Bacteria</taxon>
        <taxon>Bacillati</taxon>
        <taxon>Bacillota</taxon>
        <taxon>Clostridia</taxon>
        <taxon>Eubacteriales</taxon>
        <taxon>Acutalibacteraceae</taxon>
        <taxon>Caproicibacter</taxon>
    </lineage>
</organism>
<reference evidence="2 3" key="1">
    <citation type="submission" date="2020-08" db="EMBL/GenBank/DDBJ databases">
        <title>The isolate Caproiciproducens sp. 7D4C2 produces n-caproate at mildly acidic conditions from hexoses: genome and rBOX comparison with related strains and chain-elongating bacteria.</title>
        <authorList>
            <person name="Esquivel-Elizondo S."/>
            <person name="Bagci C."/>
            <person name="Temovska M."/>
            <person name="Jeon B.S."/>
            <person name="Bessarab I."/>
            <person name="Williams R.B.H."/>
            <person name="Huson D.H."/>
            <person name="Angenent L.T."/>
        </authorList>
    </citation>
    <scope>NUCLEOTIDE SEQUENCE [LARGE SCALE GENOMIC DNA]</scope>
    <source>
        <strain evidence="2 3">7D4C2</strain>
    </source>
</reference>
<accession>A0A7G8TFQ5</accession>
<proteinExistence type="predicted"/>
<evidence type="ECO:0000256" key="1">
    <source>
        <dbReference type="SAM" id="SignalP"/>
    </source>
</evidence>
<sequence>MKKIISWLSMACIISTIFVCNASASTIQSSVSLNITIPSSGQTTIASGRDFYVIGDINGTLPDNAVVTVSLYQNGSNNPIRKVHTNIKDNENGININYSKLSYYGGSNRTPLKKSCMPDLVYDPSNPDSFKDAWRKCYYNDTNFTALISGGEYSSDFNLVGEDGVPYQPLKDGNYTILATAQNSNGSTIATTKKAIEIGNNKDVAIFRFSPADHYQKVIDEVNKNNYFALLDPLAGYWSPQNYIHSLSGSSLFCEILPKWRFNDSKEYQINRSHFYIYNVSNTAATYTVELGTLQHQQAIDDPTRLVCYYYDIGEPSLPNVNISSKFVQFQPGSHLAFTRADYPTGTSEDNQLVSNDLKNMKSDLNLTDGVNGDAGKTISFYGVVTPIQNASTEITANDDNTYTYANRIKTLRYTVTGDGVNTTLTKNVGLTRVINGKNYYSVFEFKNDIILDASWAGKDLKIAVQGYDAHGQSVNGTSQCLEVHVAQQNSSALRPAA</sequence>
<feature type="signal peptide" evidence="1">
    <location>
        <begin position="1"/>
        <end position="24"/>
    </location>
</feature>
<dbReference type="EMBL" id="CP060286">
    <property type="protein sequence ID" value="QNK42446.1"/>
    <property type="molecule type" value="Genomic_DNA"/>
</dbReference>
<dbReference type="Proteomes" id="UP000515909">
    <property type="component" value="Chromosome"/>
</dbReference>